<proteinExistence type="predicted"/>
<dbReference type="InterPro" id="IPR010093">
    <property type="entry name" value="SinI_DNA-bd"/>
</dbReference>
<gene>
    <name evidence="3" type="ORF">EV383_4496</name>
</gene>
<protein>
    <submittedName>
        <fullName evidence="3">Excisionase family DNA binding protein</fullName>
    </submittedName>
</protein>
<dbReference type="InterPro" id="IPR009061">
    <property type="entry name" value="DNA-bd_dom_put_sf"/>
</dbReference>
<evidence type="ECO:0000313" key="3">
    <source>
        <dbReference type="EMBL" id="RZT87571.1"/>
    </source>
</evidence>
<dbReference type="NCBIfam" id="TIGR01764">
    <property type="entry name" value="excise"/>
    <property type="match status" value="1"/>
</dbReference>
<evidence type="ECO:0000256" key="1">
    <source>
        <dbReference type="SAM" id="MobiDB-lite"/>
    </source>
</evidence>
<organism evidence="3 4">
    <name type="scientific">Pseudonocardia sediminis</name>
    <dbReference type="NCBI Taxonomy" id="1397368"/>
    <lineage>
        <taxon>Bacteria</taxon>
        <taxon>Bacillati</taxon>
        <taxon>Actinomycetota</taxon>
        <taxon>Actinomycetes</taxon>
        <taxon>Pseudonocardiales</taxon>
        <taxon>Pseudonocardiaceae</taxon>
        <taxon>Pseudonocardia</taxon>
    </lineage>
</organism>
<evidence type="ECO:0000259" key="2">
    <source>
        <dbReference type="Pfam" id="PF12728"/>
    </source>
</evidence>
<dbReference type="RefSeq" id="WP_130291700.1">
    <property type="nucleotide sequence ID" value="NZ_SHKL01000001.1"/>
</dbReference>
<dbReference type="GO" id="GO:0003677">
    <property type="term" value="F:DNA binding"/>
    <property type="evidence" value="ECO:0007669"/>
    <property type="project" value="InterPro"/>
</dbReference>
<dbReference type="AlphaFoldDB" id="A0A4Q7V2G4"/>
<sequence length="66" mass="7685">MSAPPQRRGRTRSVREAAEEIGVPQKRVRAWIHSGELPARWCGNKYRMTDVALQHFIDSFDQQPQH</sequence>
<dbReference type="InterPro" id="IPR041657">
    <property type="entry name" value="HTH_17"/>
</dbReference>
<name>A0A4Q7V2G4_PSEST</name>
<dbReference type="Pfam" id="PF12728">
    <property type="entry name" value="HTH_17"/>
    <property type="match status" value="1"/>
</dbReference>
<reference evidence="3 4" key="1">
    <citation type="submission" date="2019-02" db="EMBL/GenBank/DDBJ databases">
        <title>Sequencing the genomes of 1000 actinobacteria strains.</title>
        <authorList>
            <person name="Klenk H.-P."/>
        </authorList>
    </citation>
    <scope>NUCLEOTIDE SEQUENCE [LARGE SCALE GENOMIC DNA]</scope>
    <source>
        <strain evidence="3 4">DSM 45779</strain>
    </source>
</reference>
<accession>A0A4Q7V2G4</accession>
<feature type="region of interest" description="Disordered" evidence="1">
    <location>
        <begin position="1"/>
        <end position="20"/>
    </location>
</feature>
<keyword evidence="4" id="KW-1185">Reference proteome</keyword>
<feature type="domain" description="Helix-turn-helix" evidence="2">
    <location>
        <begin position="13"/>
        <end position="58"/>
    </location>
</feature>
<comment type="caution">
    <text evidence="3">The sequence shown here is derived from an EMBL/GenBank/DDBJ whole genome shotgun (WGS) entry which is preliminary data.</text>
</comment>
<dbReference type="OrthoDB" id="5524782at2"/>
<evidence type="ECO:0000313" key="4">
    <source>
        <dbReference type="Proteomes" id="UP000291591"/>
    </source>
</evidence>
<dbReference type="SUPFAM" id="SSF46955">
    <property type="entry name" value="Putative DNA-binding domain"/>
    <property type="match status" value="1"/>
</dbReference>
<dbReference type="Proteomes" id="UP000291591">
    <property type="component" value="Unassembled WGS sequence"/>
</dbReference>
<dbReference type="EMBL" id="SHKL01000001">
    <property type="protein sequence ID" value="RZT87571.1"/>
    <property type="molecule type" value="Genomic_DNA"/>
</dbReference>